<accession>S4PLC6</accession>
<proteinExistence type="predicted"/>
<dbReference type="EMBL" id="GAIX01001862">
    <property type="protein sequence ID" value="JAA90698.1"/>
    <property type="molecule type" value="Transcribed_RNA"/>
</dbReference>
<sequence>FYIFTVFVCMFFYCLSSRLLRFGCDLRRHLSRGGLWFRFLLLRSRSRVGYDTLRAARSRPPAIVGRV</sequence>
<feature type="non-terminal residue" evidence="1">
    <location>
        <position position="67"/>
    </location>
</feature>
<name>S4PLC6_9NEOP</name>
<reference evidence="1" key="1">
    <citation type="journal article" date="2013" name="BMC Genomics">
        <title>Unscrambling butterfly oogenesis.</title>
        <authorList>
            <person name="Carter J.M."/>
            <person name="Baker S.C."/>
            <person name="Pink R."/>
            <person name="Carter D.R."/>
            <person name="Collins A."/>
            <person name="Tomlin J."/>
            <person name="Gibbs M."/>
            <person name="Breuker C.J."/>
        </authorList>
    </citation>
    <scope>NUCLEOTIDE SEQUENCE</scope>
    <source>
        <tissue evidence="1">Ovary</tissue>
    </source>
</reference>
<organism evidence="1">
    <name type="scientific">Pararge aegeria</name>
    <name type="common">speckled wood butterfly</name>
    <dbReference type="NCBI Taxonomy" id="116150"/>
    <lineage>
        <taxon>Eukaryota</taxon>
        <taxon>Metazoa</taxon>
        <taxon>Ecdysozoa</taxon>
        <taxon>Arthropoda</taxon>
        <taxon>Hexapoda</taxon>
        <taxon>Insecta</taxon>
        <taxon>Pterygota</taxon>
        <taxon>Neoptera</taxon>
        <taxon>Endopterygota</taxon>
        <taxon>Lepidoptera</taxon>
        <taxon>Glossata</taxon>
        <taxon>Ditrysia</taxon>
        <taxon>Papilionoidea</taxon>
        <taxon>Nymphalidae</taxon>
        <taxon>Satyrinae</taxon>
        <taxon>Satyrini</taxon>
        <taxon>Parargina</taxon>
        <taxon>Pararge</taxon>
    </lineage>
</organism>
<dbReference type="AlphaFoldDB" id="S4PLC6"/>
<feature type="non-terminal residue" evidence="1">
    <location>
        <position position="1"/>
    </location>
</feature>
<evidence type="ECO:0000313" key="1">
    <source>
        <dbReference type="EMBL" id="JAA90698.1"/>
    </source>
</evidence>
<reference evidence="1" key="2">
    <citation type="submission" date="2013-05" db="EMBL/GenBank/DDBJ databases">
        <authorList>
            <person name="Carter J.-M."/>
            <person name="Baker S.C."/>
            <person name="Pink R."/>
            <person name="Carter D.R.F."/>
            <person name="Collins A."/>
            <person name="Tomlin J."/>
            <person name="Gibbs M."/>
            <person name="Breuker C.J."/>
        </authorList>
    </citation>
    <scope>NUCLEOTIDE SEQUENCE</scope>
    <source>
        <tissue evidence="1">Ovary</tissue>
    </source>
</reference>
<protein>
    <submittedName>
        <fullName evidence="1">Uncharacterized protein</fullName>
    </submittedName>
</protein>